<dbReference type="AlphaFoldDB" id="A0A2W7MXJ6"/>
<dbReference type="NCBIfam" id="TIGR03164">
    <property type="entry name" value="UHCUDC"/>
    <property type="match status" value="1"/>
</dbReference>
<dbReference type="InterPro" id="IPR011330">
    <property type="entry name" value="Glyco_hydro/deAcase_b/a-brl"/>
</dbReference>
<dbReference type="SUPFAM" id="SSF88713">
    <property type="entry name" value="Glycoside hydrolase/deacetylase"/>
    <property type="match status" value="1"/>
</dbReference>
<sequence length="478" mass="52934">MMSRPDGRGEAPRYARDMRGHGQTPPAAEWPGGARIAIQIVINYEEGGENSILHGDAASEAFLSEIAGAQPWPGQRHWNMESIYEYGARAGFWRLHRLLADVPVTVYGVATALARSPEQVAAMQDAGWEIASHGLKWIEYKDFSPEAEAAHMAEAIRLHTEVTGERPRGWYTGRCSDQTVRLAAEEGGFDYLADSYADELPYWLRVGGRDQLVVPYTLDANDMRFSAGTLSTGDDFETYLRDSFDCLYAEGEAGTPRMMSVGLHCRLAGRPGRVMGLKRFLDHARSHDGVWFATRAEIAAHWARHHPPRRIERPSRMDRAAFVAAFGGIVEHSPWVAERAFELELGPAHDSAAGLASALVRTFRSGSDAERLAILRKHPDLAGKLAAAKRLSQESASEQAGAGLDALTDAERAEFTELNDAYQTRHGFPFIIAVRDHDKAGILTAFRQRLDHDGETERAEAERQVARIVRLRLDGLLP</sequence>
<dbReference type="GO" id="GO:0019628">
    <property type="term" value="P:urate catabolic process"/>
    <property type="evidence" value="ECO:0007669"/>
    <property type="project" value="UniProtKB-UniPathway"/>
</dbReference>
<dbReference type="GO" id="GO:0006144">
    <property type="term" value="P:purine nucleobase metabolic process"/>
    <property type="evidence" value="ECO:0007669"/>
    <property type="project" value="UniProtKB-KW"/>
</dbReference>
<dbReference type="InterPro" id="IPR018020">
    <property type="entry name" value="OHCU_decarboxylase"/>
</dbReference>
<name>A0A2W7MXJ6_9RHOB</name>
<dbReference type="GO" id="GO:0000255">
    <property type="term" value="P:allantoin metabolic process"/>
    <property type="evidence" value="ECO:0007669"/>
    <property type="project" value="InterPro"/>
</dbReference>
<dbReference type="Gene3D" id="1.10.3330.10">
    <property type="entry name" value="Oxo-4-hydroxy-4-carboxy-5-ureidoimidazoline decarboxylase"/>
    <property type="match status" value="1"/>
</dbReference>
<accession>A0A2W7MXJ6</accession>
<dbReference type="RefSeq" id="WP_234822697.1">
    <property type="nucleotide sequence ID" value="NZ_QKZL01000025.1"/>
</dbReference>
<dbReference type="Proteomes" id="UP000248916">
    <property type="component" value="Unassembled WGS sequence"/>
</dbReference>
<comment type="similarity">
    <text evidence="2">Belongs to the polysaccharide deacetylase family.</text>
</comment>
<comment type="caution">
    <text evidence="8">The sequence shown here is derived from an EMBL/GenBank/DDBJ whole genome shotgun (WGS) entry which is preliminary data.</text>
</comment>
<dbReference type="GO" id="GO:0016810">
    <property type="term" value="F:hydrolase activity, acting on carbon-nitrogen (but not peptide) bonds"/>
    <property type="evidence" value="ECO:0007669"/>
    <property type="project" value="InterPro"/>
</dbReference>
<organism evidence="8 9">
    <name type="scientific">Palleronia aestuarii</name>
    <dbReference type="NCBI Taxonomy" id="568105"/>
    <lineage>
        <taxon>Bacteria</taxon>
        <taxon>Pseudomonadati</taxon>
        <taxon>Pseudomonadota</taxon>
        <taxon>Alphaproteobacteria</taxon>
        <taxon>Rhodobacterales</taxon>
        <taxon>Roseobacteraceae</taxon>
        <taxon>Palleronia</taxon>
    </lineage>
</organism>
<comment type="function">
    <text evidence="1">Is involved in generating a small heat-stable compound (Nod), an acylated oligomer of N-acetylglucosamine, that stimulates mitosis in various plant protoplasts.</text>
</comment>
<reference evidence="8 9" key="1">
    <citation type="submission" date="2018-06" db="EMBL/GenBank/DDBJ databases">
        <title>Genomic Encyclopedia of Archaeal and Bacterial Type Strains, Phase II (KMG-II): from individual species to whole genera.</title>
        <authorList>
            <person name="Goeker M."/>
        </authorList>
    </citation>
    <scope>NUCLEOTIDE SEQUENCE [LARGE SCALE GENOMIC DNA]</scope>
    <source>
        <strain evidence="8 9">DSM 22009</strain>
    </source>
</reference>
<feature type="region of interest" description="Disordered" evidence="6">
    <location>
        <begin position="1"/>
        <end position="30"/>
    </location>
</feature>
<evidence type="ECO:0000256" key="6">
    <source>
        <dbReference type="SAM" id="MobiDB-lite"/>
    </source>
</evidence>
<dbReference type="SUPFAM" id="SSF158694">
    <property type="entry name" value="UraD-Like"/>
    <property type="match status" value="1"/>
</dbReference>
<keyword evidence="4" id="KW-0659">Purine metabolism</keyword>
<dbReference type="NCBIfam" id="TIGR03212">
    <property type="entry name" value="uraD_N-term-dom"/>
    <property type="match status" value="1"/>
</dbReference>
<evidence type="ECO:0000256" key="1">
    <source>
        <dbReference type="ARBA" id="ARBA00003236"/>
    </source>
</evidence>
<dbReference type="Pfam" id="PF01522">
    <property type="entry name" value="Polysacc_deac_1"/>
    <property type="match status" value="1"/>
</dbReference>
<dbReference type="EMBL" id="QKZL01000025">
    <property type="protein sequence ID" value="PZX12253.1"/>
    <property type="molecule type" value="Genomic_DNA"/>
</dbReference>
<evidence type="ECO:0000259" key="7">
    <source>
        <dbReference type="PROSITE" id="PS51677"/>
    </source>
</evidence>
<dbReference type="CDD" id="cd10977">
    <property type="entry name" value="CE4_PuuE_SpCDA1"/>
    <property type="match status" value="1"/>
</dbReference>
<evidence type="ECO:0000256" key="3">
    <source>
        <dbReference type="ARBA" id="ARBA00020071"/>
    </source>
</evidence>
<feature type="compositionally biased region" description="Basic and acidic residues" evidence="6">
    <location>
        <begin position="1"/>
        <end position="20"/>
    </location>
</feature>
<feature type="domain" description="NodB homology" evidence="7">
    <location>
        <begin position="78"/>
        <end position="293"/>
    </location>
</feature>
<gene>
    <name evidence="8" type="ORF">LX81_03660</name>
</gene>
<evidence type="ECO:0000313" key="9">
    <source>
        <dbReference type="Proteomes" id="UP000248916"/>
    </source>
</evidence>
<dbReference type="Gene3D" id="3.20.20.370">
    <property type="entry name" value="Glycoside hydrolase/deacetylase"/>
    <property type="match status" value="1"/>
</dbReference>
<dbReference type="InterPro" id="IPR017580">
    <property type="entry name" value="OHCU_decarboxylase-1"/>
</dbReference>
<dbReference type="PANTHER" id="PTHR43123:SF1">
    <property type="entry name" value="POLYSACCHARIDE DEACETYLASE-RELATED"/>
    <property type="match status" value="1"/>
</dbReference>
<evidence type="ECO:0000256" key="2">
    <source>
        <dbReference type="ARBA" id="ARBA00010973"/>
    </source>
</evidence>
<evidence type="ECO:0000313" key="8">
    <source>
        <dbReference type="EMBL" id="PZX12253.1"/>
    </source>
</evidence>
<evidence type="ECO:0000256" key="4">
    <source>
        <dbReference type="ARBA" id="ARBA00022631"/>
    </source>
</evidence>
<dbReference type="Pfam" id="PF09349">
    <property type="entry name" value="OHCU_decarbox"/>
    <property type="match status" value="1"/>
</dbReference>
<keyword evidence="9" id="KW-1185">Reference proteome</keyword>
<protein>
    <recommendedName>
        <fullName evidence="3">Chitooligosaccharide deacetylase</fullName>
    </recommendedName>
    <alternativeName>
        <fullName evidence="5">Nodulation protein B</fullName>
    </alternativeName>
</protein>
<dbReference type="InterPro" id="IPR017625">
    <property type="entry name" value="PuuE"/>
</dbReference>
<dbReference type="InterPro" id="IPR002509">
    <property type="entry name" value="NODB_dom"/>
</dbReference>
<dbReference type="GO" id="GO:0005975">
    <property type="term" value="P:carbohydrate metabolic process"/>
    <property type="evidence" value="ECO:0007669"/>
    <property type="project" value="InterPro"/>
</dbReference>
<dbReference type="PROSITE" id="PS51677">
    <property type="entry name" value="NODB"/>
    <property type="match status" value="1"/>
</dbReference>
<dbReference type="UniPathway" id="UPA00394">
    <property type="reaction ID" value="UER00652"/>
</dbReference>
<dbReference type="PANTHER" id="PTHR43123">
    <property type="entry name" value="POLYSACCHARIDE DEACETYLASE-RELATED"/>
    <property type="match status" value="1"/>
</dbReference>
<evidence type="ECO:0000256" key="5">
    <source>
        <dbReference type="ARBA" id="ARBA00032976"/>
    </source>
</evidence>
<proteinExistence type="inferred from homology"/>
<dbReference type="InterPro" id="IPR036778">
    <property type="entry name" value="OHCU_decarboxylase_sf"/>
</dbReference>